<dbReference type="Gene3D" id="2.50.20.20">
    <property type="match status" value="1"/>
</dbReference>
<dbReference type="Proteomes" id="UP000198582">
    <property type="component" value="Unassembled WGS sequence"/>
</dbReference>
<gene>
    <name evidence="3" type="ORF">SAMN04489732_103501</name>
</gene>
<reference evidence="3 4" key="1">
    <citation type="submission" date="2016-10" db="EMBL/GenBank/DDBJ databases">
        <authorList>
            <person name="de Groot N.N."/>
        </authorList>
    </citation>
    <scope>NUCLEOTIDE SEQUENCE [LARGE SCALE GENOMIC DNA]</scope>
    <source>
        <strain evidence="3 4">DSM 44993</strain>
    </source>
</reference>
<feature type="signal peptide" evidence="2">
    <location>
        <begin position="1"/>
        <end position="28"/>
    </location>
</feature>
<sequence>MIRLRPMRVRPGALAAAGAIALLCTACAGSPTDGTPAPAPVPAAASSSAAPAVLEASKVGASVSEAAKQASSVHVSGTVSDAGTVKLDLKLSKDGASGTVDKDGVAVPVLRVKDKYYFRFTDSLIKEAGIPASSGVVKQLKDKWVTSTSQIGAGIGDAFKEFLDYTTFVDNTVGALGSTTFSGGEKSTVNGASVLKYSSSEGTAYVAADEPHYLLLLQQPNKGTMNFSDWDKPVTVADPPQSEIYSGPGA</sequence>
<name>A0A1H8UWC0_9PSEU</name>
<dbReference type="AlphaFoldDB" id="A0A1H8UWC0"/>
<evidence type="ECO:0000256" key="1">
    <source>
        <dbReference type="SAM" id="MobiDB-lite"/>
    </source>
</evidence>
<dbReference type="EMBL" id="FOEF01000003">
    <property type="protein sequence ID" value="SEP07451.1"/>
    <property type="molecule type" value="Genomic_DNA"/>
</dbReference>
<feature type="region of interest" description="Disordered" evidence="1">
    <location>
        <begin position="231"/>
        <end position="250"/>
    </location>
</feature>
<organism evidence="3 4">
    <name type="scientific">Amycolatopsis saalfeldensis</name>
    <dbReference type="NCBI Taxonomy" id="394193"/>
    <lineage>
        <taxon>Bacteria</taxon>
        <taxon>Bacillati</taxon>
        <taxon>Actinomycetota</taxon>
        <taxon>Actinomycetes</taxon>
        <taxon>Pseudonocardiales</taxon>
        <taxon>Pseudonocardiaceae</taxon>
        <taxon>Amycolatopsis</taxon>
    </lineage>
</organism>
<dbReference type="STRING" id="394193.SAMN04489732_103501"/>
<evidence type="ECO:0000256" key="2">
    <source>
        <dbReference type="SAM" id="SignalP"/>
    </source>
</evidence>
<keyword evidence="2" id="KW-0732">Signal</keyword>
<protein>
    <recommendedName>
        <fullName evidence="5">Lipoprotein</fullName>
    </recommendedName>
</protein>
<proteinExistence type="predicted"/>
<evidence type="ECO:0000313" key="3">
    <source>
        <dbReference type="EMBL" id="SEP07451.1"/>
    </source>
</evidence>
<feature type="chain" id="PRO_5011795031" description="Lipoprotein" evidence="2">
    <location>
        <begin position="29"/>
        <end position="250"/>
    </location>
</feature>
<evidence type="ECO:0008006" key="5">
    <source>
        <dbReference type="Google" id="ProtNLM"/>
    </source>
</evidence>
<accession>A0A1H8UWC0</accession>
<keyword evidence="4" id="KW-1185">Reference proteome</keyword>
<evidence type="ECO:0000313" key="4">
    <source>
        <dbReference type="Proteomes" id="UP000198582"/>
    </source>
</evidence>